<dbReference type="PANTHER" id="PTHR48104">
    <property type="entry name" value="METACASPASE-4"/>
    <property type="match status" value="1"/>
</dbReference>
<evidence type="ECO:0000313" key="5">
    <source>
        <dbReference type="EMBL" id="KAK7467461.1"/>
    </source>
</evidence>
<comment type="similarity">
    <text evidence="1">Belongs to the peptidase C14B family.</text>
</comment>
<evidence type="ECO:0000256" key="1">
    <source>
        <dbReference type="ARBA" id="ARBA00009005"/>
    </source>
</evidence>
<dbReference type="SUPFAM" id="SSF52129">
    <property type="entry name" value="Caspase-like"/>
    <property type="match status" value="1"/>
</dbReference>
<evidence type="ECO:0000313" key="6">
    <source>
        <dbReference type="Proteomes" id="UP001498398"/>
    </source>
</evidence>
<evidence type="ECO:0000256" key="3">
    <source>
        <dbReference type="ARBA" id="ARBA00022807"/>
    </source>
</evidence>
<protein>
    <submittedName>
        <fullName evidence="5">Ca(2+)-dependent cysteine protease</fullName>
    </submittedName>
</protein>
<dbReference type="GO" id="GO:0008233">
    <property type="term" value="F:peptidase activity"/>
    <property type="evidence" value="ECO:0007669"/>
    <property type="project" value="UniProtKB-KW"/>
</dbReference>
<keyword evidence="3" id="KW-0788">Thiol protease</keyword>
<dbReference type="Gene3D" id="3.40.50.12660">
    <property type="match status" value="2"/>
</dbReference>
<evidence type="ECO:0000259" key="4">
    <source>
        <dbReference type="Pfam" id="PF00656"/>
    </source>
</evidence>
<dbReference type="GO" id="GO:0006508">
    <property type="term" value="P:proteolysis"/>
    <property type="evidence" value="ECO:0007669"/>
    <property type="project" value="UniProtKB-KW"/>
</dbReference>
<keyword evidence="2" id="KW-0053">Apoptosis</keyword>
<organism evidence="5 6">
    <name type="scientific">Marasmiellus scandens</name>
    <dbReference type="NCBI Taxonomy" id="2682957"/>
    <lineage>
        <taxon>Eukaryota</taxon>
        <taxon>Fungi</taxon>
        <taxon>Dikarya</taxon>
        <taxon>Basidiomycota</taxon>
        <taxon>Agaricomycotina</taxon>
        <taxon>Agaricomycetes</taxon>
        <taxon>Agaricomycetidae</taxon>
        <taxon>Agaricales</taxon>
        <taxon>Marasmiineae</taxon>
        <taxon>Omphalotaceae</taxon>
        <taxon>Marasmiellus</taxon>
    </lineage>
</organism>
<evidence type="ECO:0000256" key="2">
    <source>
        <dbReference type="ARBA" id="ARBA00022703"/>
    </source>
</evidence>
<dbReference type="EMBL" id="JBANRG010000004">
    <property type="protein sequence ID" value="KAK7467461.1"/>
    <property type="molecule type" value="Genomic_DNA"/>
</dbReference>
<gene>
    <name evidence="5" type="primary">MCA1</name>
    <name evidence="5" type="ORF">VKT23_004514</name>
</gene>
<dbReference type="PANTHER" id="PTHR48104:SF30">
    <property type="entry name" value="METACASPASE-1"/>
    <property type="match status" value="1"/>
</dbReference>
<comment type="caution">
    <text evidence="5">The sequence shown here is derived from an EMBL/GenBank/DDBJ whole genome shotgun (WGS) entry which is preliminary data.</text>
</comment>
<keyword evidence="6" id="KW-1185">Reference proteome</keyword>
<sequence>MSYQPQYEKIHRYERTTVSKQEWISSDCTGKKKALLIGINYQNSDNALEGCHSDVDRMYKFLVQRYGLDERDICVLKDSDSFGEEYWPTRDNIVSWMQWLVADVEANDSLIFHYSGHGGQRKDYDGDEKDYNDECIYPVDSLTNEDASEEERAIAAQKVLIDDVLHRTLVSSLPRGTRLTAVFDSCHSGSVLDLPFVYAAASGELKEGRRLQYEDNQSGWGRRARGILGLEKKEVVEVREDVFRVGDLLEATKDILEETGRKLFIEKDSRGALQDIEKLEGVQAHVEKVEEMQKRNESLADVVLISGCKDTQTSADANEDGVPTGALSWALLETLKDTPEPTYFELLQSIRSKLRKERYAQLPQLSTGHPMDLSTFASEIILSAPIDLISDTVFIA</sequence>
<dbReference type="Pfam" id="PF00656">
    <property type="entry name" value="Peptidase_C14"/>
    <property type="match status" value="1"/>
</dbReference>
<keyword evidence="5" id="KW-0645">Protease</keyword>
<feature type="domain" description="Peptidase C14 caspase" evidence="4">
    <location>
        <begin position="31"/>
        <end position="367"/>
    </location>
</feature>
<dbReference type="Proteomes" id="UP001498398">
    <property type="component" value="Unassembled WGS sequence"/>
</dbReference>
<dbReference type="InterPro" id="IPR029030">
    <property type="entry name" value="Caspase-like_dom_sf"/>
</dbReference>
<accession>A0ABR1JUG0</accession>
<dbReference type="InterPro" id="IPR050452">
    <property type="entry name" value="Metacaspase"/>
</dbReference>
<keyword evidence="3" id="KW-0378">Hydrolase</keyword>
<reference evidence="5 6" key="1">
    <citation type="submission" date="2024-01" db="EMBL/GenBank/DDBJ databases">
        <title>A draft genome for the cacao thread blight pathogen Marasmiellus scandens.</title>
        <authorList>
            <person name="Baruah I.K."/>
            <person name="Leung J."/>
            <person name="Bukari Y."/>
            <person name="Amoako-Attah I."/>
            <person name="Meinhardt L.W."/>
            <person name="Bailey B.A."/>
            <person name="Cohen S.P."/>
        </authorList>
    </citation>
    <scope>NUCLEOTIDE SEQUENCE [LARGE SCALE GENOMIC DNA]</scope>
    <source>
        <strain evidence="5 6">GH-19</strain>
    </source>
</reference>
<name>A0ABR1JUG0_9AGAR</name>
<dbReference type="InterPro" id="IPR011600">
    <property type="entry name" value="Pept_C14_caspase"/>
</dbReference>
<proteinExistence type="inferred from homology"/>